<evidence type="ECO:0000313" key="7">
    <source>
        <dbReference type="EMBL" id="CRH06548.1"/>
    </source>
</evidence>
<dbReference type="PANTHER" id="PTHR30250">
    <property type="entry name" value="PST FAMILY PREDICTED COLANIC ACID TRANSPORTER"/>
    <property type="match status" value="1"/>
</dbReference>
<dbReference type="AlphaFoldDB" id="A0A1S7LIW1"/>
<feature type="transmembrane region" description="Helical" evidence="6">
    <location>
        <begin position="369"/>
        <end position="392"/>
    </location>
</feature>
<feature type="transmembrane region" description="Helical" evidence="6">
    <location>
        <begin position="126"/>
        <end position="145"/>
    </location>
</feature>
<feature type="transmembrane region" description="Helical" evidence="6">
    <location>
        <begin position="223"/>
        <end position="241"/>
    </location>
</feature>
<feature type="transmembrane region" description="Helical" evidence="6">
    <location>
        <begin position="460"/>
        <end position="481"/>
    </location>
</feature>
<feature type="transmembrane region" description="Helical" evidence="6">
    <location>
        <begin position="428"/>
        <end position="448"/>
    </location>
</feature>
<evidence type="ECO:0000256" key="5">
    <source>
        <dbReference type="ARBA" id="ARBA00023136"/>
    </source>
</evidence>
<organism evidence="7">
    <name type="scientific">Magnetococcus massalia (strain MO-1)</name>
    <dbReference type="NCBI Taxonomy" id="451514"/>
    <lineage>
        <taxon>Bacteria</taxon>
        <taxon>Pseudomonadati</taxon>
        <taxon>Pseudomonadota</taxon>
        <taxon>Magnetococcia</taxon>
        <taxon>Magnetococcales</taxon>
        <taxon>Magnetococcaceae</taxon>
        <taxon>Magnetococcus</taxon>
    </lineage>
</organism>
<dbReference type="PANTHER" id="PTHR30250:SF26">
    <property type="entry name" value="PSMA PROTEIN"/>
    <property type="match status" value="1"/>
</dbReference>
<feature type="transmembrane region" description="Helical" evidence="6">
    <location>
        <begin position="157"/>
        <end position="177"/>
    </location>
</feature>
<dbReference type="Pfam" id="PF01943">
    <property type="entry name" value="Polysacc_synt"/>
    <property type="match status" value="1"/>
</dbReference>
<keyword evidence="4 6" id="KW-1133">Transmembrane helix</keyword>
<feature type="transmembrane region" description="Helical" evidence="6">
    <location>
        <begin position="398"/>
        <end position="421"/>
    </location>
</feature>
<feature type="transmembrane region" description="Helical" evidence="6">
    <location>
        <begin position="183"/>
        <end position="202"/>
    </location>
</feature>
<accession>A0A1S7LIW1</accession>
<sequence>MANQLLSNSLWLIVQKLLLLLIAFFMTPYMLRQLGTSQYGIFVLILSLTNLFGAFNTSFGQTTLRFVAAERGVENFGHIRKIVWTCWSLNVVAVVVVGGLLVVSVPTVITWLQIKPGDYELIRQALLIAVLLFVVEGFFSAFQVLPMAFERYEWHTLVAVTQSLLQVAGFVWLLSAGYGVVELVTWILVLSITFGGVKLIVAGQLHQNLFRLGNFWIAGRSRSILRFSAFTLLNHVLAIIWLQIDKWLLGVLMSTSAVALLNIPQQLSEKGHMLIHSSAQILMPRFSLTQDIEKTKQLFSVSTWLMSVLSLSFFMPFALILFDFLRLWIGPEIAEQATEVGVLILAGFSLKGAFAPYQHYLVGKNKAHILTVQSLLSTVWAVVLGVVLIPLYGLNGAGYGFIMSNLVGFAFLVFTWCRLLVVSKGLQLLFPVVLGPMFATCIALTVLLPLKQWVGIIDNWFILFVFGAFGSLVTMVCCLLLDRLIGGAKPASLFVQEYLVVYLVSWLRQRKMFKSKWKET</sequence>
<evidence type="ECO:0000256" key="3">
    <source>
        <dbReference type="ARBA" id="ARBA00022692"/>
    </source>
</evidence>
<gene>
    <name evidence="7" type="ORF">MAGMO_2389</name>
</gene>
<dbReference type="GO" id="GO:0005886">
    <property type="term" value="C:plasma membrane"/>
    <property type="evidence" value="ECO:0007669"/>
    <property type="project" value="UniProtKB-SubCell"/>
</dbReference>
<feature type="transmembrane region" description="Helical" evidence="6">
    <location>
        <begin position="304"/>
        <end position="328"/>
    </location>
</feature>
<name>A0A1S7LIW1_MAGMO</name>
<dbReference type="InterPro" id="IPR050833">
    <property type="entry name" value="Poly_Biosynth_Transport"/>
</dbReference>
<comment type="subcellular location">
    <subcellularLocation>
        <location evidence="1">Cell membrane</location>
        <topology evidence="1">Multi-pass membrane protein</topology>
    </subcellularLocation>
</comment>
<dbReference type="EMBL" id="LO017727">
    <property type="protein sequence ID" value="CRH06548.1"/>
    <property type="molecule type" value="Genomic_DNA"/>
</dbReference>
<feature type="transmembrane region" description="Helical" evidence="6">
    <location>
        <begin position="247"/>
        <end position="263"/>
    </location>
</feature>
<evidence type="ECO:0000256" key="2">
    <source>
        <dbReference type="ARBA" id="ARBA00022475"/>
    </source>
</evidence>
<reference evidence="7" key="1">
    <citation type="submission" date="2015-04" db="EMBL/GenBank/DDBJ databases">
        <authorList>
            <person name="Syromyatnikov M.Y."/>
            <person name="Popov V.N."/>
        </authorList>
    </citation>
    <scope>NUCLEOTIDE SEQUENCE</scope>
    <source>
        <strain evidence="7">MO-1</strain>
    </source>
</reference>
<keyword evidence="5 6" id="KW-0472">Membrane</keyword>
<evidence type="ECO:0008006" key="8">
    <source>
        <dbReference type="Google" id="ProtNLM"/>
    </source>
</evidence>
<feature type="transmembrane region" description="Helical" evidence="6">
    <location>
        <begin position="12"/>
        <end position="31"/>
    </location>
</feature>
<evidence type="ECO:0000256" key="1">
    <source>
        <dbReference type="ARBA" id="ARBA00004651"/>
    </source>
</evidence>
<evidence type="ECO:0000256" key="4">
    <source>
        <dbReference type="ARBA" id="ARBA00022989"/>
    </source>
</evidence>
<evidence type="ECO:0000256" key="6">
    <source>
        <dbReference type="SAM" id="Phobius"/>
    </source>
</evidence>
<proteinExistence type="predicted"/>
<protein>
    <recommendedName>
        <fullName evidence="8">Polysaccharide biosynthesis protein</fullName>
    </recommendedName>
</protein>
<keyword evidence="3 6" id="KW-0812">Transmembrane</keyword>
<keyword evidence="2" id="KW-1003">Cell membrane</keyword>
<feature type="transmembrane region" description="Helical" evidence="6">
    <location>
        <begin position="37"/>
        <end position="55"/>
    </location>
</feature>
<feature type="transmembrane region" description="Helical" evidence="6">
    <location>
        <begin position="89"/>
        <end position="114"/>
    </location>
</feature>
<dbReference type="InterPro" id="IPR002797">
    <property type="entry name" value="Polysacc_synth"/>
</dbReference>
<feature type="transmembrane region" description="Helical" evidence="6">
    <location>
        <begin position="340"/>
        <end position="357"/>
    </location>
</feature>